<dbReference type="Gene3D" id="1.20.1050.10">
    <property type="match status" value="1"/>
</dbReference>
<keyword evidence="2" id="KW-1185">Reference proteome</keyword>
<protein>
    <recommendedName>
        <fullName evidence="3">Glutathione S-transferase</fullName>
    </recommendedName>
</protein>
<sequence length="256" mass="28085">MPVHYVSVEEAMQRDGLRMVVVGGVPSLWGEAAKGILHVKRLDWVAVRLVYDNEALTSWARQRSGPVLFHGDDEPRSRWDDILMLAERLAPAPALLPEEPGERALVLGLSHEICGEGGLGWSRRLQMVQASLQGQGGFPERVARYLGHKYGYGTEADRSCAARVGGKLRMLAARLRSQRAAGNAYLVGSTLSAADIYCATAMGMFDPLPPGQCDMDAALREAFALRDEATTAALDPVLLDHRERIYTEYLELPLSL</sequence>
<name>A0A1I4YUZ3_9GAMM</name>
<dbReference type="Proteomes" id="UP000198575">
    <property type="component" value="Unassembled WGS sequence"/>
</dbReference>
<evidence type="ECO:0000313" key="2">
    <source>
        <dbReference type="Proteomes" id="UP000198575"/>
    </source>
</evidence>
<dbReference type="InterPro" id="IPR036249">
    <property type="entry name" value="Thioredoxin-like_sf"/>
</dbReference>
<dbReference type="InterPro" id="IPR036282">
    <property type="entry name" value="Glutathione-S-Trfase_C_sf"/>
</dbReference>
<dbReference type="Gene3D" id="3.40.30.10">
    <property type="entry name" value="Glutaredoxin"/>
    <property type="match status" value="1"/>
</dbReference>
<dbReference type="EMBL" id="FOVF01000020">
    <property type="protein sequence ID" value="SFN41450.1"/>
    <property type="molecule type" value="Genomic_DNA"/>
</dbReference>
<dbReference type="RefSeq" id="WP_092408744.1">
    <property type="nucleotide sequence ID" value="NZ_FOVF01000020.1"/>
</dbReference>
<organism evidence="1 2">
    <name type="scientific">Dokdonella immobilis</name>
    <dbReference type="NCBI Taxonomy" id="578942"/>
    <lineage>
        <taxon>Bacteria</taxon>
        <taxon>Pseudomonadati</taxon>
        <taxon>Pseudomonadota</taxon>
        <taxon>Gammaproteobacteria</taxon>
        <taxon>Lysobacterales</taxon>
        <taxon>Rhodanobacteraceae</taxon>
        <taxon>Dokdonella</taxon>
    </lineage>
</organism>
<proteinExistence type="predicted"/>
<evidence type="ECO:0008006" key="3">
    <source>
        <dbReference type="Google" id="ProtNLM"/>
    </source>
</evidence>
<dbReference type="AlphaFoldDB" id="A0A1I4YUZ3"/>
<gene>
    <name evidence="1" type="ORF">SAMN05216289_12012</name>
</gene>
<reference evidence="1 2" key="1">
    <citation type="submission" date="2016-10" db="EMBL/GenBank/DDBJ databases">
        <authorList>
            <person name="de Groot N.N."/>
        </authorList>
    </citation>
    <scope>NUCLEOTIDE SEQUENCE [LARGE SCALE GENOMIC DNA]</scope>
    <source>
        <strain evidence="1 2">CGMCC 1.7659</strain>
    </source>
</reference>
<dbReference type="SUPFAM" id="SSF47616">
    <property type="entry name" value="GST C-terminal domain-like"/>
    <property type="match status" value="1"/>
</dbReference>
<accession>A0A1I4YUZ3</accession>
<dbReference type="STRING" id="578942.SAMN05216289_12012"/>
<evidence type="ECO:0000313" key="1">
    <source>
        <dbReference type="EMBL" id="SFN41450.1"/>
    </source>
</evidence>
<dbReference type="OrthoDB" id="5516668at2"/>
<dbReference type="SUPFAM" id="SSF52833">
    <property type="entry name" value="Thioredoxin-like"/>
    <property type="match status" value="1"/>
</dbReference>